<comment type="caution">
    <text evidence="1">The sequence shown here is derived from an EMBL/GenBank/DDBJ whole genome shotgun (WGS) entry which is preliminary data.</text>
</comment>
<keyword evidence="2" id="KW-1185">Reference proteome</keyword>
<reference evidence="1 2" key="1">
    <citation type="submission" date="2019-07" db="EMBL/GenBank/DDBJ databases">
        <title>De Novo Assembly of kiwifruit Actinidia rufa.</title>
        <authorList>
            <person name="Sugita-Konishi S."/>
            <person name="Sato K."/>
            <person name="Mori E."/>
            <person name="Abe Y."/>
            <person name="Kisaki G."/>
            <person name="Hamano K."/>
            <person name="Suezawa K."/>
            <person name="Otani M."/>
            <person name="Fukuda T."/>
            <person name="Manabe T."/>
            <person name="Gomi K."/>
            <person name="Tabuchi M."/>
            <person name="Akimitsu K."/>
            <person name="Kataoka I."/>
        </authorList>
    </citation>
    <scope>NUCLEOTIDE SEQUENCE [LARGE SCALE GENOMIC DNA]</scope>
    <source>
        <strain evidence="2">cv. Fuchu</strain>
    </source>
</reference>
<name>A0A7J0G3U6_9ERIC</name>
<sequence length="304" mass="34619">MNTARARLLWAIGIGKSIDLPRIMFLSLYVTYKAADNRVFVPFTGFLTELFKRSGVHIPLDFTRIEPKGAIDRSSLSRSEGQMKKRKLEAGAYEDSSIGMAELKEAIIDLGREMNTLMSEFRADAHEFSEFIQQYVNSTQYVNETHPNSSWTQEPWVENTNMSCLSSHYIAPPEQPPPYHAPPVASIVPMPYSAPSTPQQAQYQPSHWRNEDNELRTKVTNLEKSHGRLEQSIIQSHGRLEQSIIHLEQSHGRLEQSIIHLEQQLGKMNSLLENLIIAQQTQGLFPVQPQQNSRPANCIEETHE</sequence>
<gene>
    <name evidence="1" type="ORF">Acr_17g0010100</name>
</gene>
<accession>A0A7J0G3U6</accession>
<proteinExistence type="predicted"/>
<dbReference type="EMBL" id="BJWL01000017">
    <property type="protein sequence ID" value="GFZ05438.1"/>
    <property type="molecule type" value="Genomic_DNA"/>
</dbReference>
<dbReference type="Proteomes" id="UP000585474">
    <property type="component" value="Unassembled WGS sequence"/>
</dbReference>
<protein>
    <submittedName>
        <fullName evidence="1">Uncharacterized protein</fullName>
    </submittedName>
</protein>
<evidence type="ECO:0000313" key="1">
    <source>
        <dbReference type="EMBL" id="GFZ05438.1"/>
    </source>
</evidence>
<dbReference type="AlphaFoldDB" id="A0A7J0G3U6"/>
<evidence type="ECO:0000313" key="2">
    <source>
        <dbReference type="Proteomes" id="UP000585474"/>
    </source>
</evidence>
<organism evidence="1 2">
    <name type="scientific">Actinidia rufa</name>
    <dbReference type="NCBI Taxonomy" id="165716"/>
    <lineage>
        <taxon>Eukaryota</taxon>
        <taxon>Viridiplantae</taxon>
        <taxon>Streptophyta</taxon>
        <taxon>Embryophyta</taxon>
        <taxon>Tracheophyta</taxon>
        <taxon>Spermatophyta</taxon>
        <taxon>Magnoliopsida</taxon>
        <taxon>eudicotyledons</taxon>
        <taxon>Gunneridae</taxon>
        <taxon>Pentapetalae</taxon>
        <taxon>asterids</taxon>
        <taxon>Ericales</taxon>
        <taxon>Actinidiaceae</taxon>
        <taxon>Actinidia</taxon>
    </lineage>
</organism>